<comment type="subunit">
    <text evidence="2">Component of the lipopolysaccharide transport and assembly complex. Interacts with LptE and LptA.</text>
</comment>
<comment type="caution">
    <text evidence="2">Lacks conserved residue(s) required for the propagation of feature annotation.</text>
</comment>
<protein>
    <recommendedName>
        <fullName evidence="2">LPS-assembly protein LptD</fullName>
    </recommendedName>
</protein>
<dbReference type="EMBL" id="JAGJRS010000013">
    <property type="protein sequence ID" value="MBP1473741.1"/>
    <property type="molecule type" value="Genomic_DNA"/>
</dbReference>
<evidence type="ECO:0000313" key="4">
    <source>
        <dbReference type="EMBL" id="MBP1473741.1"/>
    </source>
</evidence>
<dbReference type="InterPro" id="IPR007543">
    <property type="entry name" value="LptD_C"/>
</dbReference>
<dbReference type="PROSITE" id="PS51318">
    <property type="entry name" value="TAT"/>
    <property type="match status" value="1"/>
</dbReference>
<dbReference type="InterPro" id="IPR050218">
    <property type="entry name" value="LptD"/>
</dbReference>
<keyword evidence="1 2" id="KW-0998">Cell outer membrane</keyword>
<gene>
    <name evidence="2 4" type="primary">lptD</name>
    <name evidence="4" type="ORF">J7I44_05480</name>
</gene>
<keyword evidence="2" id="KW-0732">Signal</keyword>
<dbReference type="InterPro" id="IPR020889">
    <property type="entry name" value="LipoPS_assembly_LptD"/>
</dbReference>
<dbReference type="PANTHER" id="PTHR30189:SF1">
    <property type="entry name" value="LPS-ASSEMBLY PROTEIN LPTD"/>
    <property type="match status" value="1"/>
</dbReference>
<dbReference type="RefSeq" id="WP_209617063.1">
    <property type="nucleotide sequence ID" value="NZ_JAGJRS010000013.1"/>
</dbReference>
<evidence type="ECO:0000259" key="3">
    <source>
        <dbReference type="Pfam" id="PF04453"/>
    </source>
</evidence>
<dbReference type="InterPro" id="IPR006311">
    <property type="entry name" value="TAT_signal"/>
</dbReference>
<feature type="signal peptide" evidence="2">
    <location>
        <begin position="1"/>
        <end position="32"/>
    </location>
</feature>
<evidence type="ECO:0000313" key="5">
    <source>
        <dbReference type="Proteomes" id="UP000823790"/>
    </source>
</evidence>
<comment type="function">
    <text evidence="2">Together with LptE, is involved in the assembly of lipopolysaccharide (LPS) at the surface of the outer membrane.</text>
</comment>
<organism evidence="4 5">
    <name type="scientific">Frateuria flava</name>
    <dbReference type="NCBI Taxonomy" id="2821489"/>
    <lineage>
        <taxon>Bacteria</taxon>
        <taxon>Pseudomonadati</taxon>
        <taxon>Pseudomonadota</taxon>
        <taxon>Gammaproteobacteria</taxon>
        <taxon>Lysobacterales</taxon>
        <taxon>Rhodanobacteraceae</taxon>
        <taxon>Frateuria</taxon>
    </lineage>
</organism>
<comment type="similarity">
    <text evidence="2">Belongs to the LptD family.</text>
</comment>
<reference evidence="4 5" key="1">
    <citation type="submission" date="2021-04" db="EMBL/GenBank/DDBJ databases">
        <authorList>
            <person name="Huq M.A."/>
        </authorList>
    </citation>
    <scope>NUCLEOTIDE SEQUENCE [LARGE SCALE GENOMIC DNA]</scope>
    <source>
        <strain evidence="4 5">MAH-13</strain>
    </source>
</reference>
<comment type="subcellular location">
    <subcellularLocation>
        <location evidence="2">Cell outer membrane</location>
    </subcellularLocation>
</comment>
<dbReference type="PANTHER" id="PTHR30189">
    <property type="entry name" value="LPS-ASSEMBLY PROTEIN"/>
    <property type="match status" value="1"/>
</dbReference>
<proteinExistence type="inferred from homology"/>
<comment type="caution">
    <text evidence="4">The sequence shown here is derived from an EMBL/GenBank/DDBJ whole genome shotgun (WGS) entry which is preliminary data.</text>
</comment>
<dbReference type="Pfam" id="PF04453">
    <property type="entry name" value="LptD"/>
    <property type="match status" value="1"/>
</dbReference>
<accession>A0ABS4DL12</accession>
<keyword evidence="5" id="KW-1185">Reference proteome</keyword>
<dbReference type="HAMAP" id="MF_01411">
    <property type="entry name" value="LPS_assembly_LptD"/>
    <property type="match status" value="1"/>
</dbReference>
<feature type="domain" description="LptD C-terminal" evidence="3">
    <location>
        <begin position="344"/>
        <end position="725"/>
    </location>
</feature>
<evidence type="ECO:0000256" key="2">
    <source>
        <dbReference type="HAMAP-Rule" id="MF_01411"/>
    </source>
</evidence>
<sequence length="808" mass="90507" precursor="true">MTLSHTIPRALPPRRLLAVAAALALFGGPAGAQTAVPEATAPAASTSTGTDVASCPLGAFHCPPRPESFALCRPNALLAFYDPTLPRDPSRRELSDTVVDAAHVDSSNEAVYRLSGDVRIERADQLLRGDRIDYNDTTTDYDAQGNVRYQEAGELLSADRMRGNTQANHGVAENVRYQLLQSRGNGTAARGELIDAQRSRYNLVSYSTCDVGHHLWEVRAKRLEIDKATGVGKAHGATMRFADVPFLYLPYFTFPVDNRRKSGFLYPTFGSSNRSGTMFSIPYYLNLAPNYDATLEPRIYTQRGTMLAGEFRYLVPGTAGQLNVEYLPNDRGENRPDADPTQGHDRWLLKYSDVTRLGGPWSFNASINRTSDRSYLRDFGNDLYTASIGTLASNAYVVGHGDWWNASFGADSYQNVDPYLPDTVVQYKRWPRAALGLDVPLTRWLEFGATTEAVAFRKDNVIEGNRLDLYPYLAADFRGAAWFVRPKLAYRYTAYQLDANYANYGFSGPLTGTQMSPFGERTPSRALPIASLDTGLIFERPASLFGTTYTQTLEPRLYYLYAPYRDQTDLPLFDTQRMSFDYWQLFSPNQFSGADRQMNANNLTAALTTRFLDDDGVERLSASIGQIHYFAPQRVQLPNGATTTAAPTDWTRSDYVAELGIQLNDRWRLNSAYQWSPNSRQTDLGTLGLQRRIGANGIFNFSYRYRRNFLEQYDASAIFPISERWRLLGRWVYSVRDRRTVEALAGLEYDSCCVAVRVVGRHYVLADGPLAERGRPNNAVMFELVFKGLGAFNGQAEDVLRRGILGYQ</sequence>
<keyword evidence="2" id="KW-0472">Membrane</keyword>
<dbReference type="Proteomes" id="UP000823790">
    <property type="component" value="Unassembled WGS sequence"/>
</dbReference>
<feature type="chain" id="PRO_5044908776" description="LPS-assembly protein LptD" evidence="2">
    <location>
        <begin position="33"/>
        <end position="808"/>
    </location>
</feature>
<evidence type="ECO:0000256" key="1">
    <source>
        <dbReference type="ARBA" id="ARBA00023237"/>
    </source>
</evidence>
<name>A0ABS4DL12_9GAMM</name>